<reference evidence="2" key="1">
    <citation type="submission" date="2025-08" db="UniProtKB">
        <authorList>
            <consortium name="RefSeq"/>
        </authorList>
    </citation>
    <scope>IDENTIFICATION</scope>
    <source>
        <tissue evidence="2">Muscle</tissue>
    </source>
</reference>
<dbReference type="GeneID" id="111089041"/>
<name>A0ABM1TKK8_LIMPO</name>
<dbReference type="InterPro" id="IPR042476">
    <property type="entry name" value="APPBP2"/>
</dbReference>
<dbReference type="PANTHER" id="PTHR46575">
    <property type="entry name" value="AMYLOID PROTEIN-BINDING PROTEIN 2"/>
    <property type="match status" value="1"/>
</dbReference>
<dbReference type="RefSeq" id="XP_022256414.1">
    <property type="nucleotide sequence ID" value="XM_022400706.1"/>
</dbReference>
<proteinExistence type="predicted"/>
<sequence>MKLFEKAEELYLQSIEIGLKLFGESYSGLEYDYRGLLQVYTFLGEPQKYMKYQEILQRWNELKVLSTTGIETRFLAVYVRRHTVVPMGDICFADKVLVIFGFYFYNFSLCYTVTKIKNLMLFNSFIV</sequence>
<accession>A0ABM1TKK8</accession>
<organism evidence="1 2">
    <name type="scientific">Limulus polyphemus</name>
    <name type="common">Atlantic horseshoe crab</name>
    <dbReference type="NCBI Taxonomy" id="6850"/>
    <lineage>
        <taxon>Eukaryota</taxon>
        <taxon>Metazoa</taxon>
        <taxon>Ecdysozoa</taxon>
        <taxon>Arthropoda</taxon>
        <taxon>Chelicerata</taxon>
        <taxon>Merostomata</taxon>
        <taxon>Xiphosura</taxon>
        <taxon>Limulidae</taxon>
        <taxon>Limulus</taxon>
    </lineage>
</organism>
<dbReference type="Proteomes" id="UP000694941">
    <property type="component" value="Unplaced"/>
</dbReference>
<evidence type="ECO:0000313" key="2">
    <source>
        <dbReference type="RefSeq" id="XP_022256414.1"/>
    </source>
</evidence>
<keyword evidence="1" id="KW-1185">Reference proteome</keyword>
<gene>
    <name evidence="2" type="primary">LOC111089041</name>
</gene>
<evidence type="ECO:0000313" key="1">
    <source>
        <dbReference type="Proteomes" id="UP000694941"/>
    </source>
</evidence>
<protein>
    <submittedName>
        <fullName evidence="2">Uncharacterized protein LOC111089041</fullName>
    </submittedName>
</protein>
<dbReference type="PANTHER" id="PTHR46575:SF1">
    <property type="entry name" value="AMYLOID PROTEIN-BINDING PROTEIN 2"/>
    <property type="match status" value="1"/>
</dbReference>